<reference evidence="3 4" key="1">
    <citation type="journal article" date="2012" name="BMC Genomics">
        <title>Comparative genomics of the white-rot fungi, Phanerochaete carnosa and P. chrysosporium, to elucidate the genetic basis of the distinct wood types they colonize.</title>
        <authorList>
            <person name="Suzuki H."/>
            <person name="MacDonald J."/>
            <person name="Syed K."/>
            <person name="Salamov A."/>
            <person name="Hori C."/>
            <person name="Aerts A."/>
            <person name="Henrissat B."/>
            <person name="Wiebenga A."/>
            <person name="vanKuyk P.A."/>
            <person name="Barry K."/>
            <person name="Lindquist E."/>
            <person name="LaButti K."/>
            <person name="Lapidus A."/>
            <person name="Lucas S."/>
            <person name="Coutinho P."/>
            <person name="Gong Y."/>
            <person name="Samejima M."/>
            <person name="Mahadevan R."/>
            <person name="Abou-Zaid M."/>
            <person name="de Vries R.P."/>
            <person name="Igarashi K."/>
            <person name="Yadav J.S."/>
            <person name="Grigoriev I.V."/>
            <person name="Master E.R."/>
        </authorList>
    </citation>
    <scope>NUCLEOTIDE SEQUENCE [LARGE SCALE GENOMIC DNA]</scope>
    <source>
        <strain evidence="3 4">HHB-10118-sp</strain>
    </source>
</reference>
<feature type="region of interest" description="Disordered" evidence="1">
    <location>
        <begin position="89"/>
        <end position="124"/>
    </location>
</feature>
<feature type="compositionally biased region" description="Polar residues" evidence="1">
    <location>
        <begin position="703"/>
        <end position="714"/>
    </location>
</feature>
<sequence length="844" mass="95677">MNDMMISCLPPTKFLSNLLPVRDAILNEMPKGVTFSRIPVDPDSESEMYPGVVREFQSLSPGFAWFITSQKTGSENVCIQPNICSVEGDAGMDDNFSPSEYSGGKRKKKVKEKEKDESTSQKAQVDPPFDWARCEISVVVKARLKDDPFVDHQDNALECAAKQGRSSCGQISSYVKEQSTRQHRVRIYQLLILGHSARLLCYDRSGYVVSQRFDFHQEPEILAQFLWRYFKSNRTTRGWDTTVVLAEQHEVAAFENAITSFLKTVEDLSSGDDTANTDDGVHGRFICKEFHRTLDSAYPTYKILVSSNEYSANLIVRRPFVEPLSLYGRCTRSYLAYDVEQSAIVFFKDTWRTNHTGRDSEAEIYMTLKEKHVGNIPNVLYAGDVIGDDGEVQKSYVDEYSVMDHKTWSQKPCLPLRSHVHSRIIQDLAYPLWSVRGTRELVQVLRDALIVIQNARAAGILHRDISVGNVMITKDGRGILNDWDHSYRITSNSTDKHSNINRPPFRTGTWQFMSCRIPKNPQANHDVLDDVESVFWVLLFIALLWFKHRLGYITFDMFDQENVRRRPNLRPQVVGGGDKLCFLYMDEASDLQFESAPLDTLVVQLANDLSRLYGFKGSKETEEYKTIRGQCGVEKVIQRFDEALARHDWPQGPERVKEEQYPRQSRNATTKEIHQNTIVSAYGRWVENKSGDVDLSPVLGHTPSESRSTQNISAQAGERGGPLTRSKATARAADMSPPPPVDSQPSTFTRNARRRREVSPKQLSQDPGDQDLPSRGTSSRRRGRAPSRGMSDGQSYVPSSGRGLRRKRSTSKEPEAEASTSRRKQSRATSQEKKGGRGGKRRRT</sequence>
<feature type="compositionally biased region" description="Basic and acidic residues" evidence="1">
    <location>
        <begin position="648"/>
        <end position="661"/>
    </location>
</feature>
<dbReference type="GO" id="GO:0004672">
    <property type="term" value="F:protein kinase activity"/>
    <property type="evidence" value="ECO:0007669"/>
    <property type="project" value="InterPro"/>
</dbReference>
<evidence type="ECO:0000256" key="1">
    <source>
        <dbReference type="SAM" id="MobiDB-lite"/>
    </source>
</evidence>
<feature type="region of interest" description="Disordered" evidence="1">
    <location>
        <begin position="696"/>
        <end position="844"/>
    </location>
</feature>
<dbReference type="InterPro" id="IPR040976">
    <property type="entry name" value="Pkinase_fungal"/>
</dbReference>
<proteinExistence type="predicted"/>
<evidence type="ECO:0000313" key="3">
    <source>
        <dbReference type="EMBL" id="EKM54211.1"/>
    </source>
</evidence>
<protein>
    <recommendedName>
        <fullName evidence="2">Fungal-type protein kinase domain-containing protein</fullName>
    </recommendedName>
</protein>
<dbReference type="PANTHER" id="PTHR38248">
    <property type="entry name" value="FUNK1 6"/>
    <property type="match status" value="1"/>
</dbReference>
<dbReference type="KEGG" id="pco:PHACADRAFT_210029"/>
<evidence type="ECO:0000313" key="4">
    <source>
        <dbReference type="Proteomes" id="UP000008370"/>
    </source>
</evidence>
<accession>K5UVY6</accession>
<dbReference type="InParanoid" id="K5UVY6"/>
<feature type="domain" description="Fungal-type protein kinase" evidence="2">
    <location>
        <begin position="163"/>
        <end position="541"/>
    </location>
</feature>
<dbReference type="Proteomes" id="UP000008370">
    <property type="component" value="Unassembled WGS sequence"/>
</dbReference>
<dbReference type="Gene3D" id="1.10.510.10">
    <property type="entry name" value="Transferase(Phosphotransferase) domain 1"/>
    <property type="match status" value="1"/>
</dbReference>
<dbReference type="SUPFAM" id="SSF56112">
    <property type="entry name" value="Protein kinase-like (PK-like)"/>
    <property type="match status" value="1"/>
</dbReference>
<dbReference type="InterPro" id="IPR011009">
    <property type="entry name" value="Kinase-like_dom_sf"/>
</dbReference>
<gene>
    <name evidence="3" type="ORF">PHACADRAFT_210029</name>
</gene>
<dbReference type="GeneID" id="18912925"/>
<name>K5UVY6_PHACS</name>
<dbReference type="AlphaFoldDB" id="K5UVY6"/>
<feature type="region of interest" description="Disordered" evidence="1">
    <location>
        <begin position="648"/>
        <end position="674"/>
    </location>
</feature>
<dbReference type="InterPro" id="IPR008266">
    <property type="entry name" value="Tyr_kinase_AS"/>
</dbReference>
<organism evidence="3 4">
    <name type="scientific">Phanerochaete carnosa (strain HHB-10118-sp)</name>
    <name type="common">White-rot fungus</name>
    <name type="synonym">Peniophora carnosa</name>
    <dbReference type="NCBI Taxonomy" id="650164"/>
    <lineage>
        <taxon>Eukaryota</taxon>
        <taxon>Fungi</taxon>
        <taxon>Dikarya</taxon>
        <taxon>Basidiomycota</taxon>
        <taxon>Agaricomycotina</taxon>
        <taxon>Agaricomycetes</taxon>
        <taxon>Polyporales</taxon>
        <taxon>Phanerochaetaceae</taxon>
        <taxon>Phanerochaete</taxon>
    </lineage>
</organism>
<dbReference type="HOGENOM" id="CLU_337412_0_0_1"/>
<dbReference type="Pfam" id="PF17667">
    <property type="entry name" value="Pkinase_fungal"/>
    <property type="match status" value="1"/>
</dbReference>
<dbReference type="PROSITE" id="PS00109">
    <property type="entry name" value="PROTEIN_KINASE_TYR"/>
    <property type="match status" value="1"/>
</dbReference>
<keyword evidence="4" id="KW-1185">Reference proteome</keyword>
<evidence type="ECO:0000259" key="2">
    <source>
        <dbReference type="Pfam" id="PF17667"/>
    </source>
</evidence>
<dbReference type="PANTHER" id="PTHR38248:SF2">
    <property type="entry name" value="FUNK1 11"/>
    <property type="match status" value="1"/>
</dbReference>
<dbReference type="RefSeq" id="XP_007396910.1">
    <property type="nucleotide sequence ID" value="XM_007396848.1"/>
</dbReference>
<dbReference type="OrthoDB" id="3265188at2759"/>
<dbReference type="EMBL" id="JH930473">
    <property type="protein sequence ID" value="EKM54211.1"/>
    <property type="molecule type" value="Genomic_DNA"/>
</dbReference>